<protein>
    <submittedName>
        <fullName evidence="2">Uncharacterized protein</fullName>
    </submittedName>
</protein>
<feature type="transmembrane region" description="Helical" evidence="1">
    <location>
        <begin position="315"/>
        <end position="335"/>
    </location>
</feature>
<keyword evidence="3" id="KW-1185">Reference proteome</keyword>
<feature type="transmembrane region" description="Helical" evidence="1">
    <location>
        <begin position="355"/>
        <end position="374"/>
    </location>
</feature>
<feature type="transmembrane region" description="Helical" evidence="1">
    <location>
        <begin position="174"/>
        <end position="203"/>
    </location>
</feature>
<evidence type="ECO:0000313" key="3">
    <source>
        <dbReference type="Proteomes" id="UP000183047"/>
    </source>
</evidence>
<feature type="transmembrane region" description="Helical" evidence="1">
    <location>
        <begin position="91"/>
        <end position="111"/>
    </location>
</feature>
<feature type="transmembrane region" description="Helical" evidence="1">
    <location>
        <begin position="280"/>
        <end position="303"/>
    </location>
</feature>
<feature type="transmembrane region" description="Helical" evidence="1">
    <location>
        <begin position="12"/>
        <end position="31"/>
    </location>
</feature>
<dbReference type="EMBL" id="FMUR01000005">
    <property type="protein sequence ID" value="SCX94924.1"/>
    <property type="molecule type" value="Genomic_DNA"/>
</dbReference>
<dbReference type="AlphaFoldDB" id="A0A1G5BY05"/>
<keyword evidence="1" id="KW-1133">Transmembrane helix</keyword>
<keyword evidence="1" id="KW-0472">Membrane</keyword>
<organism evidence="2 3">
    <name type="scientific">Butyrivibrio hungatei</name>
    <dbReference type="NCBI Taxonomy" id="185008"/>
    <lineage>
        <taxon>Bacteria</taxon>
        <taxon>Bacillati</taxon>
        <taxon>Bacillota</taxon>
        <taxon>Clostridia</taxon>
        <taxon>Lachnospirales</taxon>
        <taxon>Lachnospiraceae</taxon>
        <taxon>Butyrivibrio</taxon>
    </lineage>
</organism>
<feature type="transmembrane region" description="Helical" evidence="1">
    <location>
        <begin position="64"/>
        <end position="82"/>
    </location>
</feature>
<accession>A0A1G5BY05</accession>
<reference evidence="3" key="1">
    <citation type="submission" date="2016-10" db="EMBL/GenBank/DDBJ databases">
        <authorList>
            <person name="Varghese N."/>
            <person name="Submissions S."/>
        </authorList>
    </citation>
    <scope>NUCLEOTIDE SEQUENCE [LARGE SCALE GENOMIC DNA]</scope>
    <source>
        <strain evidence="3">XBD2006</strain>
    </source>
</reference>
<gene>
    <name evidence="2" type="ORF">SAMN02910451_00871</name>
</gene>
<dbReference type="Proteomes" id="UP000183047">
    <property type="component" value="Unassembled WGS sequence"/>
</dbReference>
<feature type="transmembrane region" description="Helical" evidence="1">
    <location>
        <begin position="429"/>
        <end position="446"/>
    </location>
</feature>
<name>A0A1G5BY05_9FIRM</name>
<feature type="transmembrane region" description="Helical" evidence="1">
    <location>
        <begin position="145"/>
        <end position="162"/>
    </location>
</feature>
<proteinExistence type="predicted"/>
<feature type="transmembrane region" description="Helical" evidence="1">
    <location>
        <begin position="453"/>
        <end position="471"/>
    </location>
</feature>
<keyword evidence="1" id="KW-0812">Transmembrane</keyword>
<evidence type="ECO:0000256" key="1">
    <source>
        <dbReference type="SAM" id="Phobius"/>
    </source>
</evidence>
<feature type="transmembrane region" description="Helical" evidence="1">
    <location>
        <begin position="381"/>
        <end position="402"/>
    </location>
</feature>
<sequence>MTALGKRKDTYYALICFFVCFIPRIIINLGIKASTGGHDDLGFLAVPSYLAGYDWSGVIKHTSYYGFGFSALFMTPIIKIFGGTPFLMFQIMWATVAAFQSLVAVAVYYIAYDLFEYKDRNFCAISGIIMSYLTFCSSCRLENDSVMPLFIWGIILILSLLIKSDEHRMEKTICLDLVVIFLQFMHTRSVIIWIALSIVVIIYRIMEKRWPVCPKTYLAGMVIGTYLVKKTVSYVQTVVWGTTDLANSSAGLKNQLLSGAESGSAIEYIRSFVFLCAGELFTIIQFSNILFAVGLVSILFFLFDKIKRDDRKSEFYSLIFLLILFMGMLGASGLYWNEDARNAMASGEFSKGFFYLRYISTFAMPIAFWGIALTRDINMKYMALLSFFYIVLCLFVISNIGALPNQDLWATFASKYKGNFKSMLTQNDLSIVSIVSLSVFFFFWLLCRKPGKIKALSMIFLLVATFYNYTYQIQNGAKMWGESVYNSVDGLRTLNTAFLDDFNIYCNDDIQKYALQLSYPRIAVKDYEDYNGEKKSVLISRDTDGIKKTDLYYVICDDEVIYFSDAETKKSVLERINK</sequence>
<evidence type="ECO:0000313" key="2">
    <source>
        <dbReference type="EMBL" id="SCX94924.1"/>
    </source>
</evidence>